<dbReference type="Proteomes" id="UP001197827">
    <property type="component" value="Unassembled WGS sequence"/>
</dbReference>
<gene>
    <name evidence="1" type="ORF">LJD74_05520</name>
</gene>
<accession>A0AAW4VCV9</accession>
<dbReference type="RefSeq" id="WP_118306670.1">
    <property type="nucleotide sequence ID" value="NZ_JAJDKQ010000007.1"/>
</dbReference>
<dbReference type="EMBL" id="JAJDKQ010000007">
    <property type="protein sequence ID" value="MCB8561474.1"/>
    <property type="molecule type" value="Genomic_DNA"/>
</dbReference>
<organism evidence="1 2">
    <name type="scientific">Faecalibacillus intestinalis</name>
    <dbReference type="NCBI Taxonomy" id="1982626"/>
    <lineage>
        <taxon>Bacteria</taxon>
        <taxon>Bacillati</taxon>
        <taxon>Bacillota</taxon>
        <taxon>Erysipelotrichia</taxon>
        <taxon>Erysipelotrichales</taxon>
        <taxon>Coprobacillaceae</taxon>
        <taxon>Faecalibacillus</taxon>
    </lineage>
</organism>
<evidence type="ECO:0008006" key="3">
    <source>
        <dbReference type="Google" id="ProtNLM"/>
    </source>
</evidence>
<reference evidence="1" key="1">
    <citation type="submission" date="2021-10" db="EMBL/GenBank/DDBJ databases">
        <title>Collection of gut derived symbiotic bacterial strains cultured from healthy donors.</title>
        <authorList>
            <person name="Lin H."/>
            <person name="Littmann E."/>
            <person name="Kohout C."/>
            <person name="Pamer E.G."/>
        </authorList>
    </citation>
    <scope>NUCLEOTIDE SEQUENCE</scope>
    <source>
        <strain evidence="1">DFI.5.2</strain>
    </source>
</reference>
<proteinExistence type="predicted"/>
<evidence type="ECO:0000313" key="2">
    <source>
        <dbReference type="Proteomes" id="UP001197827"/>
    </source>
</evidence>
<comment type="caution">
    <text evidence="1">The sequence shown here is derived from an EMBL/GenBank/DDBJ whole genome shotgun (WGS) entry which is preliminary data.</text>
</comment>
<sequence>MVILLKKLLNKSRKFMKKIILFLSLFCILCIPSQVNAYNYENISQIEYLEDGSYIETTIFVSNDYARSQKTASKIARYNSSTGVQQWYVTGTFSYGNGSAKCISSSVKSGVYNNKWAISSKSASKSGATAIASATAKHSYDNTAYETKKLTVRLTCSSTGVLS</sequence>
<evidence type="ECO:0000313" key="1">
    <source>
        <dbReference type="EMBL" id="MCB8561474.1"/>
    </source>
</evidence>
<name>A0AAW4VCV9_9FIRM</name>
<protein>
    <recommendedName>
        <fullName evidence="3">Secreted protein</fullName>
    </recommendedName>
</protein>
<dbReference type="AlphaFoldDB" id="A0AAW4VCV9"/>